<keyword evidence="2" id="KW-1185">Reference proteome</keyword>
<dbReference type="Proteomes" id="UP001157502">
    <property type="component" value="Chromosome 27"/>
</dbReference>
<gene>
    <name evidence="1" type="ORF">DPEC_G00294590</name>
</gene>
<name>A0ACC2FIN8_DALPE</name>
<reference evidence="1" key="1">
    <citation type="submission" date="2021-05" db="EMBL/GenBank/DDBJ databases">
        <authorList>
            <person name="Pan Q."/>
            <person name="Jouanno E."/>
            <person name="Zahm M."/>
            <person name="Klopp C."/>
            <person name="Cabau C."/>
            <person name="Louis A."/>
            <person name="Berthelot C."/>
            <person name="Parey E."/>
            <person name="Roest Crollius H."/>
            <person name="Montfort J."/>
            <person name="Robinson-Rechavi M."/>
            <person name="Bouchez O."/>
            <person name="Lampietro C."/>
            <person name="Lopez Roques C."/>
            <person name="Donnadieu C."/>
            <person name="Postlethwait J."/>
            <person name="Bobe J."/>
            <person name="Dillon D."/>
            <person name="Chandos A."/>
            <person name="von Hippel F."/>
            <person name="Guiguen Y."/>
        </authorList>
    </citation>
    <scope>NUCLEOTIDE SEQUENCE</scope>
    <source>
        <strain evidence="1">YG-Jan2019</strain>
    </source>
</reference>
<proteinExistence type="predicted"/>
<comment type="caution">
    <text evidence="1">The sequence shown here is derived from an EMBL/GenBank/DDBJ whole genome shotgun (WGS) entry which is preliminary data.</text>
</comment>
<accession>A0ACC2FIN8</accession>
<evidence type="ECO:0000313" key="1">
    <source>
        <dbReference type="EMBL" id="KAJ7991182.1"/>
    </source>
</evidence>
<organism evidence="1 2">
    <name type="scientific">Dallia pectoralis</name>
    <name type="common">Alaska blackfish</name>
    <dbReference type="NCBI Taxonomy" id="75939"/>
    <lineage>
        <taxon>Eukaryota</taxon>
        <taxon>Metazoa</taxon>
        <taxon>Chordata</taxon>
        <taxon>Craniata</taxon>
        <taxon>Vertebrata</taxon>
        <taxon>Euteleostomi</taxon>
        <taxon>Actinopterygii</taxon>
        <taxon>Neopterygii</taxon>
        <taxon>Teleostei</taxon>
        <taxon>Protacanthopterygii</taxon>
        <taxon>Esociformes</taxon>
        <taxon>Umbridae</taxon>
        <taxon>Dallia</taxon>
    </lineage>
</organism>
<evidence type="ECO:0000313" key="2">
    <source>
        <dbReference type="Proteomes" id="UP001157502"/>
    </source>
</evidence>
<protein>
    <submittedName>
        <fullName evidence="1">Uncharacterized protein</fullName>
    </submittedName>
</protein>
<sequence length="69" mass="7293">MPELLLAKRRPPDFSNGEIAFCPPPQQINEVGAGELHTVTSQPGLSDTAACSKLAACSLHPATAARPRR</sequence>
<dbReference type="EMBL" id="CM055754">
    <property type="protein sequence ID" value="KAJ7991182.1"/>
    <property type="molecule type" value="Genomic_DNA"/>
</dbReference>